<gene>
    <name evidence="1" type="ORF">GCM10009304_36330</name>
</gene>
<dbReference type="AlphaFoldDB" id="A0A917Q3G4"/>
<reference evidence="1" key="2">
    <citation type="submission" date="2020-09" db="EMBL/GenBank/DDBJ databases">
        <authorList>
            <person name="Sun Q."/>
            <person name="Ohkuma M."/>
        </authorList>
    </citation>
    <scope>NUCLEOTIDE SEQUENCE</scope>
    <source>
        <strain evidence="1">JCM 30078</strain>
    </source>
</reference>
<sequence>MKKAGRQTLPAFLCLAMVMKKGGLGASGRVGLLRISASAFELQSFDGPVRGEKYAKIGQTDERDYGARRVVGKPGK</sequence>
<comment type="caution">
    <text evidence="1">The sequence shown here is derived from an EMBL/GenBank/DDBJ whole genome shotgun (WGS) entry which is preliminary data.</text>
</comment>
<proteinExistence type="predicted"/>
<protein>
    <submittedName>
        <fullName evidence="1">Uncharacterized protein</fullName>
    </submittedName>
</protein>
<name>A0A917Q3G4_9PSED</name>
<keyword evidence="2" id="KW-1185">Reference proteome</keyword>
<reference evidence="1" key="1">
    <citation type="journal article" date="2014" name="Int. J. Syst. Evol. Microbiol.">
        <title>Complete genome sequence of Corynebacterium casei LMG S-19264T (=DSM 44701T), isolated from a smear-ripened cheese.</title>
        <authorList>
            <consortium name="US DOE Joint Genome Institute (JGI-PGF)"/>
            <person name="Walter F."/>
            <person name="Albersmeier A."/>
            <person name="Kalinowski J."/>
            <person name="Ruckert C."/>
        </authorList>
    </citation>
    <scope>NUCLEOTIDE SEQUENCE</scope>
    <source>
        <strain evidence="1">JCM 30078</strain>
    </source>
</reference>
<dbReference type="Proteomes" id="UP000635983">
    <property type="component" value="Unassembled WGS sequence"/>
</dbReference>
<dbReference type="EMBL" id="BMPO01000009">
    <property type="protein sequence ID" value="GGK06843.1"/>
    <property type="molecule type" value="Genomic_DNA"/>
</dbReference>
<evidence type="ECO:0000313" key="2">
    <source>
        <dbReference type="Proteomes" id="UP000635983"/>
    </source>
</evidence>
<organism evidence="1 2">
    <name type="scientific">Pseudomonas matsuisoli</name>
    <dbReference type="NCBI Taxonomy" id="1515666"/>
    <lineage>
        <taxon>Bacteria</taxon>
        <taxon>Pseudomonadati</taxon>
        <taxon>Pseudomonadota</taxon>
        <taxon>Gammaproteobacteria</taxon>
        <taxon>Pseudomonadales</taxon>
        <taxon>Pseudomonadaceae</taxon>
        <taxon>Pseudomonas</taxon>
    </lineage>
</organism>
<evidence type="ECO:0000313" key="1">
    <source>
        <dbReference type="EMBL" id="GGK06843.1"/>
    </source>
</evidence>
<accession>A0A917Q3G4</accession>